<dbReference type="EMBL" id="FNIE01000003">
    <property type="protein sequence ID" value="SDN28612.1"/>
    <property type="molecule type" value="Genomic_DNA"/>
</dbReference>
<evidence type="ECO:0000313" key="3">
    <source>
        <dbReference type="Proteomes" id="UP000199341"/>
    </source>
</evidence>
<proteinExistence type="predicted"/>
<feature type="compositionally biased region" description="Low complexity" evidence="1">
    <location>
        <begin position="20"/>
        <end position="50"/>
    </location>
</feature>
<evidence type="ECO:0000256" key="1">
    <source>
        <dbReference type="SAM" id="MobiDB-lite"/>
    </source>
</evidence>
<reference evidence="2 3" key="1">
    <citation type="submission" date="2016-10" db="EMBL/GenBank/DDBJ databases">
        <authorList>
            <person name="de Groot N.N."/>
        </authorList>
    </citation>
    <scope>NUCLEOTIDE SEQUENCE [LARGE SCALE GENOMIC DNA]</scope>
    <source>
        <strain evidence="2 3">CGMCC 4.2022</strain>
    </source>
</reference>
<dbReference type="STRING" id="310781.SAMN05216259_103415"/>
<dbReference type="Proteomes" id="UP000199341">
    <property type="component" value="Unassembled WGS sequence"/>
</dbReference>
<feature type="compositionally biased region" description="Basic and acidic residues" evidence="1">
    <location>
        <begin position="51"/>
        <end position="67"/>
    </location>
</feature>
<keyword evidence="3" id="KW-1185">Reference proteome</keyword>
<protein>
    <submittedName>
        <fullName evidence="2">Uncharacterized protein</fullName>
    </submittedName>
</protein>
<evidence type="ECO:0000313" key="2">
    <source>
        <dbReference type="EMBL" id="SDN28612.1"/>
    </source>
</evidence>
<dbReference type="RefSeq" id="WP_093783643.1">
    <property type="nucleotide sequence ID" value="NZ_FNIE01000003.1"/>
</dbReference>
<dbReference type="OrthoDB" id="3404629at2"/>
<dbReference type="AlphaFoldDB" id="A0A1H0A452"/>
<sequence>MPQTPPETPKEPQSASAGRPESPGTAGAGGAEEPAAPAGGTGVADGPTAPDTRDTPDAGPGDADRVVLPEPGPGEPRGLVPDTIRQIAGRATLPFHATRPELSFATAFWYNDLIETGGDHEVIRQYLVTAAHRTRYETGQWTLRPELADPEQPVDELVMGGFMKRWTAFPTLGVAVMPTVDMHLHAERKSWRWATQEITEGLAARAEDIAAIVAEPLPAYILGHTAEGGGRRPARHQHLLEGAVSRPDPEGRMQWSGPELPDGFDGAPVFAALELPDEQLKLLCLGAIVPGGPPTVATFDLLRPAVHALAPPRTRHWWQRRR</sequence>
<feature type="region of interest" description="Disordered" evidence="1">
    <location>
        <begin position="1"/>
        <end position="80"/>
    </location>
</feature>
<name>A0A1H0A452_9ACTN</name>
<organism evidence="2 3">
    <name type="scientific">Actinacidiphila guanduensis</name>
    <dbReference type="NCBI Taxonomy" id="310781"/>
    <lineage>
        <taxon>Bacteria</taxon>
        <taxon>Bacillati</taxon>
        <taxon>Actinomycetota</taxon>
        <taxon>Actinomycetes</taxon>
        <taxon>Kitasatosporales</taxon>
        <taxon>Streptomycetaceae</taxon>
        <taxon>Actinacidiphila</taxon>
    </lineage>
</organism>
<gene>
    <name evidence="2" type="ORF">SAMN05216259_103415</name>
</gene>
<accession>A0A1H0A452</accession>